<proteinExistence type="predicted"/>
<keyword evidence="2" id="KW-1185">Reference proteome</keyword>
<name>A0A1M6WXN0_9FIRM</name>
<organism evidence="1 2">
    <name type="scientific">Anaerocolumna jejuensis DSM 15929</name>
    <dbReference type="NCBI Taxonomy" id="1121322"/>
    <lineage>
        <taxon>Bacteria</taxon>
        <taxon>Bacillati</taxon>
        <taxon>Bacillota</taxon>
        <taxon>Clostridia</taxon>
        <taxon>Lachnospirales</taxon>
        <taxon>Lachnospiraceae</taxon>
        <taxon>Anaerocolumna</taxon>
    </lineage>
</organism>
<dbReference type="EMBL" id="FRAC01000021">
    <property type="protein sequence ID" value="SHK98487.1"/>
    <property type="molecule type" value="Genomic_DNA"/>
</dbReference>
<evidence type="ECO:0000313" key="1">
    <source>
        <dbReference type="EMBL" id="SHK98487.1"/>
    </source>
</evidence>
<evidence type="ECO:0000313" key="2">
    <source>
        <dbReference type="Proteomes" id="UP000184386"/>
    </source>
</evidence>
<sequence length="178" mass="20617">MDNQDKIKEELYTIILNDGNCIKNNEQYYFACGVALTALLFAKEYSDSTNTSIYEELLDANNLKEFRIKINTLIEQSLDYIEQLPAYKGNLFRYILDYTPSENIERIDYKESFLTGTSNSISFFETNPIPVTAYAAMHGVSPSTVRYHINKKHLKTSEKVGRLLFISKDEPYPKRLKK</sequence>
<gene>
    <name evidence="1" type="ORF">SAMN02745136_03802</name>
</gene>
<protein>
    <submittedName>
        <fullName evidence="1">Uncharacterized protein</fullName>
    </submittedName>
</protein>
<dbReference type="RefSeq" id="WP_139241243.1">
    <property type="nucleotide sequence ID" value="NZ_FRAC01000021.1"/>
</dbReference>
<reference evidence="1 2" key="1">
    <citation type="submission" date="2016-11" db="EMBL/GenBank/DDBJ databases">
        <authorList>
            <person name="Jaros S."/>
            <person name="Januszkiewicz K."/>
            <person name="Wedrychowicz H."/>
        </authorList>
    </citation>
    <scope>NUCLEOTIDE SEQUENCE [LARGE SCALE GENOMIC DNA]</scope>
    <source>
        <strain evidence="1 2">DSM 15929</strain>
    </source>
</reference>
<accession>A0A1M6WXN0</accession>
<dbReference type="Proteomes" id="UP000184386">
    <property type="component" value="Unassembled WGS sequence"/>
</dbReference>
<dbReference type="AlphaFoldDB" id="A0A1M6WXN0"/>